<dbReference type="SUPFAM" id="SSF52540">
    <property type="entry name" value="P-loop containing nucleoside triphosphate hydrolases"/>
    <property type="match status" value="1"/>
</dbReference>
<keyword evidence="7" id="KW-0234">DNA repair</keyword>
<proteinExistence type="predicted"/>
<evidence type="ECO:0000256" key="4">
    <source>
        <dbReference type="ARBA" id="ARBA00022801"/>
    </source>
</evidence>
<evidence type="ECO:0000256" key="6">
    <source>
        <dbReference type="ARBA" id="ARBA00022840"/>
    </source>
</evidence>
<sequence length="1202" mass="135445">MNYRNVNIGPSFQKESFDINDTLVQLINIDEIEQNIDTFENVSSKKAQPQNSFKTRKSPKRNGRDVNQRNDRAKTDNTDSEIDLSFLIKDAKSSSNGCYYDSQTNDDFSQFCASTQVVRQIDEIVDNVSANTGDRDMQSKRKSLDDDFKTVGQSMKRQHHVFKESKEISKDNLQPQIRKFQAPTNVKATSKSLSTRKLSNTTLASQRGASQTSDQLPLFHFLLEENHPPNTQKPTDLTWLTSHTSDPIKSIQSTQTEAFSTGKSIFPEPSLNKKNSEEHTNNMQADEGYDNVEADLNKDIEERMTQLLKSDQYRKEVSQLFTRLEHSICQFGAKESQTKNDWLQDSFMNETILSKITGECGETISDIIKKALKENLDKSLVTKKLVNTTLTTSPIVFKEMGKFYGLPNIVEDLIKKYKGIENLYEWQHECLSLPAVKKRKNLIYSLPTSGGKTLVAEILILREILCRKQNVIFVLPYVSIVQEKVWALSPFGVALDFLVEEYAAGKGVYPPRKRRYKNSVYIATTEKALGLINSLIETGRLGELGLIVIDELHLIGEEQRGPTLEALLTKLMYIAVDIHIVGMSATIGNLSELSQFLNADVYTRNFRPVELIEYVKCGQKIAKVNPNADKDQVFEPSRESDFGYSERQNKIDPDHLGALVMEVIPTGSCLIFCPTKKNAENVTKLLCDVVSRKLTEHKVLEKNRLFKALKNDATICNILQKSIPYGIAYHHSGLTTEERRLIEEAYRAGVVTVICCTSTLAAGVNLPAKRVIIRKPYIAQDFISLSRYKQMIGRAGRAGLGEVGESILICKSIEIAKVQELFLSPMDKTLSKLHESECSPLRQLFLSCIALGTANTKTQLETVISKTLLFVQQTQLNVFVEGLVKKVIHDLHKLQAVEIGDKNSLPLNDITFACTYFSPSMNVSEPVKKKLLIDNNTKLVVSKLGNAAMKGNLSLTDARLLYNDLTKAKDCLVLINCLHLLYLVTPYNLVDLIKPEKTQFHHILSKLKIQEKKTADVLGITDSCIFRMLSNRPIKTVSEAVLHRFYMSLMLYELWNETSVLDVSEKYQVNRGIVQNLMTNAATFSSNVVNFCEQLDELWAFVFLLKGMSQRLSHCCGRDILPLMELPAVKQGRAKQLYNAGFKTLQSIAKADPESLVNSIEFMSYKVANELIAAAKMLLLEKVENLREDAEDVLDGVEISAK</sequence>
<evidence type="ECO:0000256" key="10">
    <source>
        <dbReference type="SAM" id="MobiDB-lite"/>
    </source>
</evidence>
<dbReference type="FunFam" id="3.40.50.300:FF:000813">
    <property type="entry name" value="helicase POLQ-like isoform X1"/>
    <property type="match status" value="1"/>
</dbReference>
<dbReference type="GO" id="GO:0003676">
    <property type="term" value="F:nucleic acid binding"/>
    <property type="evidence" value="ECO:0007669"/>
    <property type="project" value="InterPro"/>
</dbReference>
<comment type="catalytic activity">
    <reaction evidence="9">
        <text>ATP + H2O = ADP + phosphate + H(+)</text>
        <dbReference type="Rhea" id="RHEA:13065"/>
        <dbReference type="ChEBI" id="CHEBI:15377"/>
        <dbReference type="ChEBI" id="CHEBI:15378"/>
        <dbReference type="ChEBI" id="CHEBI:30616"/>
        <dbReference type="ChEBI" id="CHEBI:43474"/>
        <dbReference type="ChEBI" id="CHEBI:456216"/>
        <dbReference type="EC" id="5.6.2.4"/>
    </reaction>
</comment>
<evidence type="ECO:0000256" key="8">
    <source>
        <dbReference type="ARBA" id="ARBA00023242"/>
    </source>
</evidence>
<dbReference type="InterPro" id="IPR046931">
    <property type="entry name" value="HTH_61"/>
</dbReference>
<dbReference type="InterPro" id="IPR011545">
    <property type="entry name" value="DEAD/DEAH_box_helicase_dom"/>
</dbReference>
<dbReference type="Pfam" id="PF00271">
    <property type="entry name" value="Helicase_C"/>
    <property type="match status" value="1"/>
</dbReference>
<evidence type="ECO:0000259" key="11">
    <source>
        <dbReference type="PROSITE" id="PS51192"/>
    </source>
</evidence>
<dbReference type="GO" id="GO:0043138">
    <property type="term" value="F:3'-5' DNA helicase activity"/>
    <property type="evidence" value="ECO:0007669"/>
    <property type="project" value="UniProtKB-EC"/>
</dbReference>
<dbReference type="GO" id="GO:0006302">
    <property type="term" value="P:double-strand break repair"/>
    <property type="evidence" value="ECO:0007669"/>
    <property type="project" value="UniProtKB-ARBA"/>
</dbReference>
<dbReference type="PROSITE" id="PS51192">
    <property type="entry name" value="HELICASE_ATP_BIND_1"/>
    <property type="match status" value="1"/>
</dbReference>
<dbReference type="PANTHER" id="PTHR47961">
    <property type="entry name" value="DNA POLYMERASE THETA, PUTATIVE (AFU_ORTHOLOGUE AFUA_1G05260)-RELATED"/>
    <property type="match status" value="1"/>
</dbReference>
<feature type="compositionally biased region" description="Basic and acidic residues" evidence="10">
    <location>
        <begin position="62"/>
        <end position="77"/>
    </location>
</feature>
<dbReference type="InterPro" id="IPR050474">
    <property type="entry name" value="Hel308_SKI2-like"/>
</dbReference>
<evidence type="ECO:0008006" key="14">
    <source>
        <dbReference type="Google" id="ProtNLM"/>
    </source>
</evidence>
<dbReference type="InterPro" id="IPR027417">
    <property type="entry name" value="P-loop_NTPase"/>
</dbReference>
<dbReference type="SUPFAM" id="SSF158702">
    <property type="entry name" value="Sec63 N-terminal domain-like"/>
    <property type="match status" value="1"/>
</dbReference>
<dbReference type="GO" id="GO:0016787">
    <property type="term" value="F:hydrolase activity"/>
    <property type="evidence" value="ECO:0007669"/>
    <property type="project" value="UniProtKB-KW"/>
</dbReference>
<dbReference type="AlphaFoldDB" id="A0A1Y1LMT2"/>
<keyword evidence="5" id="KW-0347">Helicase</keyword>
<dbReference type="PANTHER" id="PTHR47961:SF12">
    <property type="entry name" value="HELICASE POLQ-LIKE"/>
    <property type="match status" value="1"/>
</dbReference>
<feature type="compositionally biased region" description="Polar residues" evidence="10">
    <location>
        <begin position="42"/>
        <end position="53"/>
    </location>
</feature>
<dbReference type="SMART" id="SM00490">
    <property type="entry name" value="HELICc"/>
    <property type="match status" value="1"/>
</dbReference>
<feature type="domain" description="Helicase C-terminal" evidence="12">
    <location>
        <begin position="655"/>
        <end position="841"/>
    </location>
</feature>
<organism evidence="13">
    <name type="scientific">Photinus pyralis</name>
    <name type="common">Common eastern firefly</name>
    <name type="synonym">Lampyris pyralis</name>
    <dbReference type="NCBI Taxonomy" id="7054"/>
    <lineage>
        <taxon>Eukaryota</taxon>
        <taxon>Metazoa</taxon>
        <taxon>Ecdysozoa</taxon>
        <taxon>Arthropoda</taxon>
        <taxon>Hexapoda</taxon>
        <taxon>Insecta</taxon>
        <taxon>Pterygota</taxon>
        <taxon>Neoptera</taxon>
        <taxon>Endopterygota</taxon>
        <taxon>Coleoptera</taxon>
        <taxon>Polyphaga</taxon>
        <taxon>Elateriformia</taxon>
        <taxon>Elateroidea</taxon>
        <taxon>Lampyridae</taxon>
        <taxon>Lampyrinae</taxon>
        <taxon>Photinus</taxon>
    </lineage>
</organism>
<evidence type="ECO:0000256" key="1">
    <source>
        <dbReference type="ARBA" id="ARBA00004123"/>
    </source>
</evidence>
<dbReference type="CDD" id="cd18026">
    <property type="entry name" value="DEXHc_POLQ-like"/>
    <property type="match status" value="1"/>
</dbReference>
<feature type="region of interest" description="Disordered" evidence="10">
    <location>
        <begin position="42"/>
        <end position="78"/>
    </location>
</feature>
<dbReference type="GO" id="GO:0005524">
    <property type="term" value="F:ATP binding"/>
    <property type="evidence" value="ECO:0007669"/>
    <property type="project" value="UniProtKB-KW"/>
</dbReference>
<dbReference type="Pfam" id="PF00270">
    <property type="entry name" value="DEAD"/>
    <property type="match status" value="1"/>
</dbReference>
<evidence type="ECO:0000256" key="5">
    <source>
        <dbReference type="ARBA" id="ARBA00022806"/>
    </source>
</evidence>
<evidence type="ECO:0000259" key="12">
    <source>
        <dbReference type="PROSITE" id="PS51194"/>
    </source>
</evidence>
<dbReference type="InterPro" id="IPR048960">
    <property type="entry name" value="POLQ-like_helical"/>
</dbReference>
<keyword evidence="2" id="KW-0547">Nucleotide-binding</keyword>
<dbReference type="Gene3D" id="3.40.50.300">
    <property type="entry name" value="P-loop containing nucleotide triphosphate hydrolases"/>
    <property type="match status" value="2"/>
</dbReference>
<dbReference type="EMBL" id="GEZM01057476">
    <property type="protein sequence ID" value="JAV72317.1"/>
    <property type="molecule type" value="Transcribed_RNA"/>
</dbReference>
<dbReference type="CDD" id="cd18795">
    <property type="entry name" value="SF2_C_Ski2"/>
    <property type="match status" value="1"/>
</dbReference>
<evidence type="ECO:0000256" key="2">
    <source>
        <dbReference type="ARBA" id="ARBA00022741"/>
    </source>
</evidence>
<dbReference type="InterPro" id="IPR001650">
    <property type="entry name" value="Helicase_C-like"/>
</dbReference>
<keyword evidence="8" id="KW-0539">Nucleus</keyword>
<keyword evidence="6" id="KW-0067">ATP-binding</keyword>
<evidence type="ECO:0000313" key="13">
    <source>
        <dbReference type="EMBL" id="JAV72317.1"/>
    </source>
</evidence>
<accession>A0A1Y1LMT2</accession>
<dbReference type="SMART" id="SM00487">
    <property type="entry name" value="DEXDc"/>
    <property type="match status" value="1"/>
</dbReference>
<keyword evidence="3" id="KW-0227">DNA damage</keyword>
<dbReference type="Gene3D" id="1.10.150.20">
    <property type="entry name" value="5' to 3' exonuclease, C-terminal subdomain"/>
    <property type="match status" value="1"/>
</dbReference>
<comment type="subcellular location">
    <subcellularLocation>
        <location evidence="1">Nucleus</location>
    </subcellularLocation>
</comment>
<keyword evidence="4" id="KW-0378">Hydrolase</keyword>
<feature type="domain" description="Helicase ATP-binding" evidence="11">
    <location>
        <begin position="433"/>
        <end position="605"/>
    </location>
</feature>
<dbReference type="Gene3D" id="1.10.3380.20">
    <property type="match status" value="1"/>
</dbReference>
<name>A0A1Y1LMT2_PHOPY</name>
<feature type="region of interest" description="Disordered" evidence="10">
    <location>
        <begin position="184"/>
        <end position="211"/>
    </location>
</feature>
<dbReference type="PROSITE" id="PS51194">
    <property type="entry name" value="HELICASE_CTER"/>
    <property type="match status" value="1"/>
</dbReference>
<evidence type="ECO:0000256" key="9">
    <source>
        <dbReference type="ARBA" id="ARBA00048988"/>
    </source>
</evidence>
<protein>
    <recommendedName>
        <fullName evidence="14">Helicase POLQ-like</fullName>
    </recommendedName>
</protein>
<dbReference type="InterPro" id="IPR014001">
    <property type="entry name" value="Helicase_ATP-bd"/>
</dbReference>
<dbReference type="Pfam" id="PF20470">
    <property type="entry name" value="HTH_61"/>
    <property type="match status" value="1"/>
</dbReference>
<dbReference type="Pfam" id="PF21099">
    <property type="entry name" value="POLQ_helical"/>
    <property type="match status" value="1"/>
</dbReference>
<evidence type="ECO:0000256" key="7">
    <source>
        <dbReference type="ARBA" id="ARBA00023204"/>
    </source>
</evidence>
<reference evidence="13" key="1">
    <citation type="journal article" date="2016" name="Sci. Rep.">
        <title>Molecular characterization of firefly nuptial gifts: a multi-omics approach sheds light on postcopulatory sexual selection.</title>
        <authorList>
            <person name="Al-Wathiqui N."/>
            <person name="Fallon T.R."/>
            <person name="South A."/>
            <person name="Weng J.K."/>
            <person name="Lewis S.M."/>
        </authorList>
    </citation>
    <scope>NUCLEOTIDE SEQUENCE</scope>
</reference>
<evidence type="ECO:0000256" key="3">
    <source>
        <dbReference type="ARBA" id="ARBA00022763"/>
    </source>
</evidence>
<dbReference type="GO" id="GO:0005634">
    <property type="term" value="C:nucleus"/>
    <property type="evidence" value="ECO:0007669"/>
    <property type="project" value="UniProtKB-SubCell"/>
</dbReference>